<evidence type="ECO:0000259" key="7">
    <source>
        <dbReference type="PROSITE" id="PS51721"/>
    </source>
</evidence>
<dbReference type="CDD" id="cd01857">
    <property type="entry name" value="HSR1_MMR1"/>
    <property type="match status" value="1"/>
</dbReference>
<dbReference type="GO" id="GO:0003924">
    <property type="term" value="F:GTPase activity"/>
    <property type="evidence" value="ECO:0007669"/>
    <property type="project" value="InterPro"/>
</dbReference>
<dbReference type="InterPro" id="IPR030378">
    <property type="entry name" value="G_CP_dom"/>
</dbReference>
<dbReference type="GO" id="GO:0005525">
    <property type="term" value="F:GTP binding"/>
    <property type="evidence" value="ECO:0007669"/>
    <property type="project" value="UniProtKB-KW"/>
</dbReference>
<evidence type="ECO:0000256" key="4">
    <source>
        <dbReference type="ARBA" id="ARBA00037770"/>
    </source>
</evidence>
<keyword evidence="2" id="KW-0547">Nucleotide-binding</keyword>
<proteinExistence type="predicted"/>
<dbReference type="InterPro" id="IPR043358">
    <property type="entry name" value="GNL1-like"/>
</dbReference>
<gene>
    <name evidence="8" type="ORF">IWQ62_006672</name>
</gene>
<feature type="region of interest" description="Disordered" evidence="6">
    <location>
        <begin position="378"/>
        <end position="404"/>
    </location>
</feature>
<dbReference type="EMBL" id="JANBPY010003898">
    <property type="protein sequence ID" value="KAJ1949822.1"/>
    <property type="molecule type" value="Genomic_DNA"/>
</dbReference>
<dbReference type="InterPro" id="IPR027417">
    <property type="entry name" value="P-loop_NTPase"/>
</dbReference>
<name>A0A9W8AMK4_9FUNG</name>
<comment type="function">
    <text evidence="4">Possible regulatory or functional link with the histocompatibility cluster.</text>
</comment>
<dbReference type="Pfam" id="PF01926">
    <property type="entry name" value="MMR_HSR1"/>
    <property type="match status" value="1"/>
</dbReference>
<evidence type="ECO:0000313" key="8">
    <source>
        <dbReference type="EMBL" id="KAJ1949822.1"/>
    </source>
</evidence>
<dbReference type="SUPFAM" id="SSF52540">
    <property type="entry name" value="P-loop containing nucleoside triphosphate hydrolases"/>
    <property type="match status" value="1"/>
</dbReference>
<feature type="non-terminal residue" evidence="8">
    <location>
        <position position="1"/>
    </location>
</feature>
<dbReference type="OrthoDB" id="61815at2759"/>
<feature type="non-terminal residue" evidence="8">
    <location>
        <position position="404"/>
    </location>
</feature>
<dbReference type="Proteomes" id="UP001150925">
    <property type="component" value="Unassembled WGS sequence"/>
</dbReference>
<accession>A0A9W8AMK4</accession>
<dbReference type="Gene3D" id="3.40.50.300">
    <property type="entry name" value="P-loop containing nucleotide triphosphate hydrolases"/>
    <property type="match status" value="1"/>
</dbReference>
<evidence type="ECO:0000256" key="2">
    <source>
        <dbReference type="ARBA" id="ARBA00022741"/>
    </source>
</evidence>
<organism evidence="8 9">
    <name type="scientific">Dispira parvispora</name>
    <dbReference type="NCBI Taxonomy" id="1520584"/>
    <lineage>
        <taxon>Eukaryota</taxon>
        <taxon>Fungi</taxon>
        <taxon>Fungi incertae sedis</taxon>
        <taxon>Zoopagomycota</taxon>
        <taxon>Kickxellomycotina</taxon>
        <taxon>Dimargaritomycetes</taxon>
        <taxon>Dimargaritales</taxon>
        <taxon>Dimargaritaceae</taxon>
        <taxon>Dispira</taxon>
    </lineage>
</organism>
<reference evidence="8" key="1">
    <citation type="submission" date="2022-07" db="EMBL/GenBank/DDBJ databases">
        <title>Phylogenomic reconstructions and comparative analyses of Kickxellomycotina fungi.</title>
        <authorList>
            <person name="Reynolds N.K."/>
            <person name="Stajich J.E."/>
            <person name="Barry K."/>
            <person name="Grigoriev I.V."/>
            <person name="Crous P."/>
            <person name="Smith M.E."/>
        </authorList>
    </citation>
    <scope>NUCLEOTIDE SEQUENCE</scope>
    <source>
        <strain evidence="8">RSA 1196</strain>
    </source>
</reference>
<keyword evidence="9" id="KW-1185">Reference proteome</keyword>
<evidence type="ECO:0000256" key="6">
    <source>
        <dbReference type="SAM" id="MobiDB-lite"/>
    </source>
</evidence>
<keyword evidence="3" id="KW-0342">GTP-binding</keyword>
<dbReference type="PROSITE" id="PS51721">
    <property type="entry name" value="G_CP"/>
    <property type="match status" value="1"/>
</dbReference>
<dbReference type="PANTHER" id="PTHR45709:SF3">
    <property type="entry name" value="GUANINE NUCLEOTIDE-BINDING PROTEIN-LIKE 1"/>
    <property type="match status" value="1"/>
</dbReference>
<protein>
    <recommendedName>
        <fullName evidence="5">Guanine nucleotide-binding protein-like 1</fullName>
    </recommendedName>
</protein>
<dbReference type="PRINTS" id="PR00326">
    <property type="entry name" value="GTP1OBG"/>
</dbReference>
<evidence type="ECO:0000256" key="1">
    <source>
        <dbReference type="ARBA" id="ARBA00022553"/>
    </source>
</evidence>
<dbReference type="PANTHER" id="PTHR45709">
    <property type="entry name" value="LARGE SUBUNIT GTPASE 1 HOMOLOG-RELATED"/>
    <property type="match status" value="1"/>
</dbReference>
<evidence type="ECO:0000256" key="5">
    <source>
        <dbReference type="ARBA" id="ARBA00039902"/>
    </source>
</evidence>
<dbReference type="AlphaFoldDB" id="A0A9W8AMK4"/>
<comment type="caution">
    <text evidence="8">The sequence shown here is derived from an EMBL/GenBank/DDBJ whole genome shotgun (WGS) entry which is preliminary data.</text>
</comment>
<keyword evidence="1" id="KW-0597">Phosphoprotein</keyword>
<dbReference type="InterPro" id="IPR006073">
    <property type="entry name" value="GTP-bd"/>
</dbReference>
<sequence>VWRQLWRVLEISDIVLLIADVRHPLLHFPPSLYQYVVHRLKKKLLVVFSKVDMVAPVTVKAWTRFFADRFPEVVVVPYASYKRDHQMVTDTRVQDVKMRLRRTRHHILQNTGAAALMESCRDLASTLPVHAPIDWDGLIQKYSTLTNGEELQRDQPIPDLSVSSVDEPPTKSSNFLTLGMVGHPNVGKSSLINSLMGRVVVSASKTPGHTKHFQTLFLTPSLRLCDCPGLVFPSETPKAVQILSGLYNVAQVQEPYTAVQYLAERVPLEALLKLTATDEILAPGQKYWTAWTLCEAYAIRRGFFTSRVRRPDVYRAANTLLRMTVDGRILLSFKPPGFFASTQPDVSGVEAQYVPLEGLELDVQKDVPLLDQTTLESDTVEFSSDERDTEHELNSEGSDADIEN</sequence>
<evidence type="ECO:0000256" key="3">
    <source>
        <dbReference type="ARBA" id="ARBA00023134"/>
    </source>
</evidence>
<evidence type="ECO:0000313" key="9">
    <source>
        <dbReference type="Proteomes" id="UP001150925"/>
    </source>
</evidence>
<feature type="domain" description="CP-type G" evidence="7">
    <location>
        <begin position="2"/>
        <end position="233"/>
    </location>
</feature>
<feature type="compositionally biased region" description="Basic and acidic residues" evidence="6">
    <location>
        <begin position="384"/>
        <end position="394"/>
    </location>
</feature>